<gene>
    <name evidence="2" type="ORF">SCHPADRAFT_907989</name>
</gene>
<feature type="non-terminal residue" evidence="2">
    <location>
        <position position="1"/>
    </location>
</feature>
<proteinExistence type="predicted"/>
<protein>
    <submittedName>
        <fullName evidence="2">Uncharacterized protein</fullName>
    </submittedName>
</protein>
<feature type="compositionally biased region" description="Pro residues" evidence="1">
    <location>
        <begin position="1"/>
        <end position="11"/>
    </location>
</feature>
<evidence type="ECO:0000256" key="1">
    <source>
        <dbReference type="SAM" id="MobiDB-lite"/>
    </source>
</evidence>
<reference evidence="2 3" key="1">
    <citation type="submission" date="2015-04" db="EMBL/GenBank/DDBJ databases">
        <title>Complete genome sequence of Schizopora paradoxa KUC8140, a cosmopolitan wood degrader in East Asia.</title>
        <authorList>
            <consortium name="DOE Joint Genome Institute"/>
            <person name="Min B."/>
            <person name="Park H."/>
            <person name="Jang Y."/>
            <person name="Kim J.-J."/>
            <person name="Kim K.H."/>
            <person name="Pangilinan J."/>
            <person name="Lipzen A."/>
            <person name="Riley R."/>
            <person name="Grigoriev I.V."/>
            <person name="Spatafora J.W."/>
            <person name="Choi I.-G."/>
        </authorList>
    </citation>
    <scope>NUCLEOTIDE SEQUENCE [LARGE SCALE GENOMIC DNA]</scope>
    <source>
        <strain evidence="2 3">KUC8140</strain>
    </source>
</reference>
<evidence type="ECO:0000313" key="3">
    <source>
        <dbReference type="Proteomes" id="UP000053477"/>
    </source>
</evidence>
<dbReference type="AlphaFoldDB" id="A0A0H2RWL9"/>
<name>A0A0H2RWL9_9AGAM</name>
<dbReference type="InParanoid" id="A0A0H2RWL9"/>
<dbReference type="Proteomes" id="UP000053477">
    <property type="component" value="Unassembled WGS sequence"/>
</dbReference>
<organism evidence="2 3">
    <name type="scientific">Schizopora paradoxa</name>
    <dbReference type="NCBI Taxonomy" id="27342"/>
    <lineage>
        <taxon>Eukaryota</taxon>
        <taxon>Fungi</taxon>
        <taxon>Dikarya</taxon>
        <taxon>Basidiomycota</taxon>
        <taxon>Agaricomycotina</taxon>
        <taxon>Agaricomycetes</taxon>
        <taxon>Hymenochaetales</taxon>
        <taxon>Schizoporaceae</taxon>
        <taxon>Schizopora</taxon>
    </lineage>
</organism>
<sequence length="57" mass="6257">PMRRPSSPPRVHPSASKSRCAGGAYHRLRWAGCRPQVNRYRSGGLLEARAPSESSNP</sequence>
<evidence type="ECO:0000313" key="2">
    <source>
        <dbReference type="EMBL" id="KLO09221.1"/>
    </source>
</evidence>
<keyword evidence="3" id="KW-1185">Reference proteome</keyword>
<accession>A0A0H2RWL9</accession>
<feature type="region of interest" description="Disordered" evidence="1">
    <location>
        <begin position="1"/>
        <end position="20"/>
    </location>
</feature>
<dbReference type="EMBL" id="KQ086063">
    <property type="protein sequence ID" value="KLO09221.1"/>
    <property type="molecule type" value="Genomic_DNA"/>
</dbReference>